<name>A0A8J9U6L6_9NEOP</name>
<evidence type="ECO:0000259" key="15">
    <source>
        <dbReference type="PROSITE" id="PS50961"/>
    </source>
</evidence>
<feature type="domain" description="HTH La-type RNA-binding" evidence="15">
    <location>
        <begin position="25"/>
        <end position="115"/>
    </location>
</feature>
<evidence type="ECO:0000256" key="7">
    <source>
        <dbReference type="ARBA" id="ARBA00023015"/>
    </source>
</evidence>
<dbReference type="InterPro" id="IPR012677">
    <property type="entry name" value="Nucleotide-bd_a/b_plait_sf"/>
</dbReference>
<dbReference type="SMART" id="SM00360">
    <property type="entry name" value="RRM"/>
    <property type="match status" value="1"/>
</dbReference>
<dbReference type="Proteomes" id="UP000838878">
    <property type="component" value="Chromosome 1"/>
</dbReference>
<keyword evidence="4" id="KW-0221">Differentiation</keyword>
<evidence type="ECO:0000256" key="4">
    <source>
        <dbReference type="ARBA" id="ARBA00022782"/>
    </source>
</evidence>
<feature type="compositionally biased region" description="Basic and acidic residues" evidence="13">
    <location>
        <begin position="268"/>
        <end position="289"/>
    </location>
</feature>
<dbReference type="PRINTS" id="PR00302">
    <property type="entry name" value="LUPUSLA"/>
</dbReference>
<evidence type="ECO:0000256" key="9">
    <source>
        <dbReference type="ARBA" id="ARBA00023187"/>
    </source>
</evidence>
<dbReference type="InterPro" id="IPR036390">
    <property type="entry name" value="WH_DNA-bd_sf"/>
</dbReference>
<feature type="region of interest" description="Disordered" evidence="13">
    <location>
        <begin position="1"/>
        <end position="23"/>
    </location>
</feature>
<sequence>MSESENTDVVDQHTKHENNPRKRIRHRKKHLYENIMKQMEFYFSDANLSKDRFLGDLVKNDPFVPISEFLKFNKIRSMTQDISDIVKSMKHSTFLELSEDKLKVRRKTPMMPYDADLRTIYVESIPVTANREWLQRVFSDYGQVAYISLPKFKNSNKIKGFAFIEFSKQQEAQKCLTAFTKMGCKLPLCMPPEELSSIKMFSIENMEENLDNNPDLKAEYEPPKKKVKKTKDKKPSKSLDLKLDHESDSEKKIDTPTDENKGITTPSEEGKNTDVEFKDGMTSNDENKLLDNTPRKKKLKKRSSKEKGKDLAKGEAPKGALWGLQVLPKCEWKALRNKYLNLQRKYMKAIKTNLHSKRHGYSGIPAPATPAMEVEPVNSTRDSDSSKNVEPLEKIPGVFVKEVLSEPCLDVRLTKRTIKSNIHALHVDVKEGQSDVIIRFDSAKAAEEYCASSSTARVLCGTEEQEQWQRAESARTNKRVRGRTRLLVKAAALNEPAALVPASPQPTHTHIRFEDE</sequence>
<dbReference type="EMBL" id="OV170221">
    <property type="protein sequence ID" value="CAH0714214.1"/>
    <property type="molecule type" value="Genomic_DNA"/>
</dbReference>
<evidence type="ECO:0000256" key="12">
    <source>
        <dbReference type="PROSITE-ProRule" id="PRU00332"/>
    </source>
</evidence>
<dbReference type="PROSITE" id="PS50102">
    <property type="entry name" value="RRM"/>
    <property type="match status" value="1"/>
</dbReference>
<evidence type="ECO:0000256" key="8">
    <source>
        <dbReference type="ARBA" id="ARBA00023163"/>
    </source>
</evidence>
<evidence type="ECO:0000259" key="14">
    <source>
        <dbReference type="PROSITE" id="PS50102"/>
    </source>
</evidence>
<dbReference type="Gene3D" id="1.10.10.10">
    <property type="entry name" value="Winged helix-like DNA-binding domain superfamily/Winged helix DNA-binding domain"/>
    <property type="match status" value="1"/>
</dbReference>
<reference evidence="16" key="1">
    <citation type="submission" date="2021-12" db="EMBL/GenBank/DDBJ databases">
        <authorList>
            <person name="Martin H S."/>
        </authorList>
    </citation>
    <scope>NUCLEOTIDE SEQUENCE</scope>
</reference>
<dbReference type="Pfam" id="PF00076">
    <property type="entry name" value="RRM_1"/>
    <property type="match status" value="1"/>
</dbReference>
<dbReference type="CDD" id="cd12290">
    <property type="entry name" value="RRM1_LARP7"/>
    <property type="match status" value="1"/>
</dbReference>
<dbReference type="GO" id="GO:0003723">
    <property type="term" value="F:RNA binding"/>
    <property type="evidence" value="ECO:0007669"/>
    <property type="project" value="UniProtKB-UniRule"/>
</dbReference>
<feature type="compositionally biased region" description="Basic and acidic residues" evidence="13">
    <location>
        <begin position="305"/>
        <end position="315"/>
    </location>
</feature>
<keyword evidence="3" id="KW-0507">mRNA processing</keyword>
<dbReference type="AlphaFoldDB" id="A0A8J9U6L6"/>
<feature type="compositionally biased region" description="Basic and acidic residues" evidence="13">
    <location>
        <begin position="214"/>
        <end position="224"/>
    </location>
</feature>
<feature type="compositionally biased region" description="Basic and acidic residues" evidence="13">
    <location>
        <begin position="233"/>
        <end position="261"/>
    </location>
</feature>
<evidence type="ECO:0000313" key="17">
    <source>
        <dbReference type="Proteomes" id="UP000838878"/>
    </source>
</evidence>
<keyword evidence="5" id="KW-0744">Spermatogenesis</keyword>
<evidence type="ECO:0000256" key="11">
    <source>
        <dbReference type="ARBA" id="ARBA00029640"/>
    </source>
</evidence>
<organism evidence="16 17">
    <name type="scientific">Brenthis ino</name>
    <name type="common">lesser marbled fritillary</name>
    <dbReference type="NCBI Taxonomy" id="405034"/>
    <lineage>
        <taxon>Eukaryota</taxon>
        <taxon>Metazoa</taxon>
        <taxon>Ecdysozoa</taxon>
        <taxon>Arthropoda</taxon>
        <taxon>Hexapoda</taxon>
        <taxon>Insecta</taxon>
        <taxon>Pterygota</taxon>
        <taxon>Neoptera</taxon>
        <taxon>Endopterygota</taxon>
        <taxon>Lepidoptera</taxon>
        <taxon>Glossata</taxon>
        <taxon>Ditrysia</taxon>
        <taxon>Papilionoidea</taxon>
        <taxon>Nymphalidae</taxon>
        <taxon>Heliconiinae</taxon>
        <taxon>Argynnini</taxon>
        <taxon>Brenthis</taxon>
    </lineage>
</organism>
<proteinExistence type="predicted"/>
<dbReference type="GO" id="GO:0005654">
    <property type="term" value="C:nucleoplasm"/>
    <property type="evidence" value="ECO:0007669"/>
    <property type="project" value="UniProtKB-SubCell"/>
</dbReference>
<dbReference type="SMART" id="SM00715">
    <property type="entry name" value="LA"/>
    <property type="match status" value="1"/>
</dbReference>
<evidence type="ECO:0000256" key="1">
    <source>
        <dbReference type="ARBA" id="ARBA00004642"/>
    </source>
</evidence>
<dbReference type="InterPro" id="IPR002344">
    <property type="entry name" value="Lupus_La"/>
</dbReference>
<keyword evidence="17" id="KW-1185">Reference proteome</keyword>
<dbReference type="Gene3D" id="3.30.70.330">
    <property type="match status" value="2"/>
</dbReference>
<feature type="region of interest" description="Disordered" evidence="13">
    <location>
        <begin position="358"/>
        <end position="388"/>
    </location>
</feature>
<dbReference type="InterPro" id="IPR006630">
    <property type="entry name" value="La_HTH"/>
</dbReference>
<dbReference type="OrthoDB" id="439993at2759"/>
<evidence type="ECO:0000256" key="2">
    <source>
        <dbReference type="ARBA" id="ARBA00015867"/>
    </source>
</evidence>
<evidence type="ECO:0000313" key="16">
    <source>
        <dbReference type="EMBL" id="CAH0714214.1"/>
    </source>
</evidence>
<feature type="compositionally biased region" description="Basic and acidic residues" evidence="13">
    <location>
        <begin position="10"/>
        <end position="20"/>
    </location>
</feature>
<dbReference type="PROSITE" id="PS50961">
    <property type="entry name" value="HTH_LA"/>
    <property type="match status" value="1"/>
</dbReference>
<evidence type="ECO:0000256" key="10">
    <source>
        <dbReference type="ARBA" id="ARBA00023242"/>
    </source>
</evidence>
<protein>
    <recommendedName>
        <fullName evidence="2">La-related protein 7</fullName>
    </recommendedName>
    <alternativeName>
        <fullName evidence="11">La ribonucleoprotein domain family member 7</fullName>
    </alternativeName>
</protein>
<dbReference type="GO" id="GO:0007283">
    <property type="term" value="P:spermatogenesis"/>
    <property type="evidence" value="ECO:0007669"/>
    <property type="project" value="UniProtKB-KW"/>
</dbReference>
<dbReference type="InterPro" id="IPR045180">
    <property type="entry name" value="La_dom_prot"/>
</dbReference>
<feature type="region of interest" description="Disordered" evidence="13">
    <location>
        <begin position="212"/>
        <end position="315"/>
    </location>
</feature>
<keyword evidence="8" id="KW-0804">Transcription</keyword>
<dbReference type="GO" id="GO:0008380">
    <property type="term" value="P:RNA splicing"/>
    <property type="evidence" value="ECO:0007669"/>
    <property type="project" value="UniProtKB-KW"/>
</dbReference>
<feature type="domain" description="RRM" evidence="14">
    <location>
        <begin position="118"/>
        <end position="223"/>
    </location>
</feature>
<feature type="compositionally biased region" description="Basic residues" evidence="13">
    <location>
        <begin position="295"/>
        <end position="304"/>
    </location>
</feature>
<dbReference type="GO" id="GO:0030154">
    <property type="term" value="P:cell differentiation"/>
    <property type="evidence" value="ECO:0007669"/>
    <property type="project" value="UniProtKB-KW"/>
</dbReference>
<comment type="subcellular location">
    <subcellularLocation>
        <location evidence="1">Nucleus</location>
        <location evidence="1">Nucleoplasm</location>
    </subcellularLocation>
</comment>
<evidence type="ECO:0000256" key="6">
    <source>
        <dbReference type="ARBA" id="ARBA00022884"/>
    </source>
</evidence>
<keyword evidence="10" id="KW-0539">Nucleus</keyword>
<dbReference type="PANTHER" id="PTHR22792">
    <property type="entry name" value="LUPUS LA PROTEIN-RELATED"/>
    <property type="match status" value="1"/>
</dbReference>
<evidence type="ECO:0000256" key="13">
    <source>
        <dbReference type="SAM" id="MobiDB-lite"/>
    </source>
</evidence>
<keyword evidence="7" id="KW-0805">Transcription regulation</keyword>
<dbReference type="InterPro" id="IPR035979">
    <property type="entry name" value="RBD_domain_sf"/>
</dbReference>
<dbReference type="GO" id="GO:0006397">
    <property type="term" value="P:mRNA processing"/>
    <property type="evidence" value="ECO:0007669"/>
    <property type="project" value="UniProtKB-KW"/>
</dbReference>
<keyword evidence="6 12" id="KW-0694">RNA-binding</keyword>
<dbReference type="GO" id="GO:1990904">
    <property type="term" value="C:ribonucleoprotein complex"/>
    <property type="evidence" value="ECO:0007669"/>
    <property type="project" value="InterPro"/>
</dbReference>
<gene>
    <name evidence="16" type="ORF">BINO364_LOCUS1290</name>
</gene>
<dbReference type="SUPFAM" id="SSF46785">
    <property type="entry name" value="Winged helix' DNA-binding domain"/>
    <property type="match status" value="1"/>
</dbReference>
<dbReference type="PANTHER" id="PTHR22792:SF62">
    <property type="entry name" value="LA-RELATED PROTEIN 7"/>
    <property type="match status" value="1"/>
</dbReference>
<dbReference type="SUPFAM" id="SSF54928">
    <property type="entry name" value="RNA-binding domain, RBD"/>
    <property type="match status" value="1"/>
</dbReference>
<accession>A0A8J9U6L6</accession>
<evidence type="ECO:0000256" key="3">
    <source>
        <dbReference type="ARBA" id="ARBA00022664"/>
    </source>
</evidence>
<dbReference type="InterPro" id="IPR036388">
    <property type="entry name" value="WH-like_DNA-bd_sf"/>
</dbReference>
<keyword evidence="9" id="KW-0508">mRNA splicing</keyword>
<dbReference type="InterPro" id="IPR034887">
    <property type="entry name" value="LARP7_RRM1"/>
</dbReference>
<evidence type="ECO:0000256" key="5">
    <source>
        <dbReference type="ARBA" id="ARBA00022871"/>
    </source>
</evidence>
<dbReference type="Pfam" id="PF05383">
    <property type="entry name" value="La"/>
    <property type="match status" value="1"/>
</dbReference>
<dbReference type="CDD" id="cd07323">
    <property type="entry name" value="LAM"/>
    <property type="match status" value="1"/>
</dbReference>
<feature type="non-terminal residue" evidence="16">
    <location>
        <position position="516"/>
    </location>
</feature>
<dbReference type="InterPro" id="IPR000504">
    <property type="entry name" value="RRM_dom"/>
</dbReference>